<sequence>MRSSLVDSSVIIEALKGNPTAKRLIQSLESDPKFINPIIFSEVLFVFLKLVTGKSYLTLRGNPKEIEKHRDKLEKVYLYLKDNFSELPLTEEIEERAFEFILNYGMLPNDALILSTAKFYGVTLVTLDEDFLYPARSEKVEAITGDSFAETERTIQKD</sequence>
<dbReference type="InterPro" id="IPR029060">
    <property type="entry name" value="PIN-like_dom_sf"/>
</dbReference>
<name>A0A097QWR5_9EURY</name>
<dbReference type="Pfam" id="PF01850">
    <property type="entry name" value="PIN"/>
    <property type="match status" value="1"/>
</dbReference>
<reference evidence="2 3" key="1">
    <citation type="journal article" date="2015" name="Int. J. Syst. Evol. Microbiol.">
        <title>Thermococcus eurythermalis sp. nov., a conditional piezophilic hyperthermophilic archaeon with a wide temperature range isolated from an oil-immersed chimney in the Guaymas Basin.</title>
        <authorList>
            <person name="Zhao W."/>
            <person name="Zeng X."/>
            <person name="Xiao X."/>
        </authorList>
    </citation>
    <scope>NUCLEOTIDE SEQUENCE [LARGE SCALE GENOMIC DNA]</scope>
    <source>
        <strain evidence="2 3">A501</strain>
    </source>
</reference>
<dbReference type="SUPFAM" id="SSF88723">
    <property type="entry name" value="PIN domain-like"/>
    <property type="match status" value="1"/>
</dbReference>
<gene>
    <name evidence="2" type="ORF">TEU_11520</name>
</gene>
<evidence type="ECO:0000313" key="2">
    <source>
        <dbReference type="EMBL" id="AIU70903.1"/>
    </source>
</evidence>
<keyword evidence="3" id="KW-1185">Reference proteome</keyword>
<dbReference type="KEGG" id="teu:TEU_11520"/>
<dbReference type="HOGENOM" id="CLU_134210_2_0_2"/>
<evidence type="ECO:0000313" key="3">
    <source>
        <dbReference type="Proteomes" id="UP000029980"/>
    </source>
</evidence>
<evidence type="ECO:0000259" key="1">
    <source>
        <dbReference type="SMART" id="SM00670"/>
    </source>
</evidence>
<dbReference type="SMART" id="SM00670">
    <property type="entry name" value="PINc"/>
    <property type="match status" value="1"/>
</dbReference>
<organism evidence="2 3">
    <name type="scientific">Thermococcus eurythermalis</name>
    <dbReference type="NCBI Taxonomy" id="1505907"/>
    <lineage>
        <taxon>Archaea</taxon>
        <taxon>Methanobacteriati</taxon>
        <taxon>Methanobacteriota</taxon>
        <taxon>Thermococci</taxon>
        <taxon>Thermococcales</taxon>
        <taxon>Thermococcaceae</taxon>
        <taxon>Thermococcus</taxon>
    </lineage>
</organism>
<dbReference type="Gene3D" id="3.40.50.1010">
    <property type="entry name" value="5'-nuclease"/>
    <property type="match status" value="1"/>
</dbReference>
<dbReference type="PANTHER" id="PTHR39677:SF4">
    <property type="entry name" value="RIBONUCLEASE VAPC6"/>
    <property type="match status" value="1"/>
</dbReference>
<protein>
    <submittedName>
        <fullName evidence="2">Nucleotide-binding protein</fullName>
    </submittedName>
</protein>
<dbReference type="EMBL" id="CP008887">
    <property type="protein sequence ID" value="AIU70903.1"/>
    <property type="molecule type" value="Genomic_DNA"/>
</dbReference>
<dbReference type="STRING" id="1505907.TEU_11520"/>
<dbReference type="InterPro" id="IPR002716">
    <property type="entry name" value="PIN_dom"/>
</dbReference>
<proteinExistence type="predicted"/>
<dbReference type="OrthoDB" id="93300at2157"/>
<dbReference type="PANTHER" id="PTHR39677">
    <property type="entry name" value="RIBONUCLEASE VAPC6"/>
    <property type="match status" value="1"/>
</dbReference>
<accession>A0A097QWR5</accession>
<dbReference type="Proteomes" id="UP000029980">
    <property type="component" value="Chromosome"/>
</dbReference>
<dbReference type="AlphaFoldDB" id="A0A097QWR5"/>
<feature type="domain" description="PIN" evidence="1">
    <location>
        <begin position="2"/>
        <end position="133"/>
    </location>
</feature>
<dbReference type="CDD" id="cd18677">
    <property type="entry name" value="PIN_MjVapC2-VapC6_like"/>
    <property type="match status" value="1"/>
</dbReference>